<dbReference type="PROSITE" id="PS50261">
    <property type="entry name" value="G_PROTEIN_RECEP_F2_4"/>
    <property type="match status" value="1"/>
</dbReference>
<dbReference type="Gene3D" id="1.20.1070.10">
    <property type="entry name" value="Rhodopsin 7-helix transmembrane proteins"/>
    <property type="match status" value="1"/>
</dbReference>
<dbReference type="Gene3D" id="3.30.420.10">
    <property type="entry name" value="Ribonuclease H-like superfamily/Ribonuclease H"/>
    <property type="match status" value="1"/>
</dbReference>
<dbReference type="InterPro" id="IPR017981">
    <property type="entry name" value="GPCR_2-like_7TM"/>
</dbReference>
<evidence type="ECO:0000256" key="3">
    <source>
        <dbReference type="ARBA" id="ARBA00022989"/>
    </source>
</evidence>
<name>A0A2J7PCC0_9NEOP</name>
<dbReference type="InterPro" id="IPR017983">
    <property type="entry name" value="GPCR_2_secretin-like_CS"/>
</dbReference>
<dbReference type="PANTHER" id="PTHR45620">
    <property type="entry name" value="PDF RECEPTOR-LIKE PROTEIN-RELATED"/>
    <property type="match status" value="1"/>
</dbReference>
<feature type="transmembrane region" description="Helical" evidence="5">
    <location>
        <begin position="208"/>
        <end position="228"/>
    </location>
</feature>
<keyword evidence="2 5" id="KW-0812">Transmembrane</keyword>
<dbReference type="CDD" id="cd09276">
    <property type="entry name" value="Rnase_HI_RT_non_LTR"/>
    <property type="match status" value="1"/>
</dbReference>
<keyword evidence="4 5" id="KW-0472">Membrane</keyword>
<keyword evidence="3 5" id="KW-1133">Transmembrane helix</keyword>
<feature type="transmembrane region" description="Helical" evidence="5">
    <location>
        <begin position="506"/>
        <end position="526"/>
    </location>
</feature>
<feature type="transmembrane region" description="Helical" evidence="5">
    <location>
        <begin position="240"/>
        <end position="258"/>
    </location>
</feature>
<evidence type="ECO:0000259" key="6">
    <source>
        <dbReference type="PROSITE" id="PS50261"/>
    </source>
</evidence>
<dbReference type="PANTHER" id="PTHR45620:SF17">
    <property type="entry name" value="PDF RECEPTOR"/>
    <property type="match status" value="1"/>
</dbReference>
<evidence type="ECO:0000313" key="9">
    <source>
        <dbReference type="Proteomes" id="UP000235965"/>
    </source>
</evidence>
<dbReference type="Pfam" id="PF00002">
    <property type="entry name" value="7tm_2"/>
    <property type="match status" value="2"/>
</dbReference>
<feature type="transmembrane region" description="Helical" evidence="5">
    <location>
        <begin position="538"/>
        <end position="558"/>
    </location>
</feature>
<comment type="subcellular location">
    <subcellularLocation>
        <location evidence="1">Membrane</location>
        <topology evidence="1">Multi-pass membrane protein</topology>
    </subcellularLocation>
</comment>
<evidence type="ECO:0000256" key="4">
    <source>
        <dbReference type="ARBA" id="ARBA00023136"/>
    </source>
</evidence>
<evidence type="ECO:0000313" key="8">
    <source>
        <dbReference type="EMBL" id="PNF13976.1"/>
    </source>
</evidence>
<dbReference type="AlphaFoldDB" id="A0A2J7PCC0"/>
<keyword evidence="9" id="KW-1185">Reference proteome</keyword>
<sequence length="574" mass="65016">MTVFQAEVYAIKACIMENLDRSYRNRNIYILSDRKAALKALDKHQINSKLVRDCHQTLMELAKHNRVQLIWVPGHEGIAGNEIADQLAKIGAEHPLIGPEPACGISTGVARKAIRDCANMKHKKYWGSLTGLRQAKGLRREFAYKRCSIDGRWEGRTSGGESPPQGWTNYTPCFTPEMLQLIKKLYAGSEDAAKVKLDIAERTRVLEIVGFSVSLTALLISLAIFCHFRSLKNSRTRIHKNLFIAMVIQVVIRLTLYIDQAVIRGASSDHHAPGIRTYRLQGIDNTPILCEASYVLLEYARTAMFMWMFIEGLYLHNRITVTVFQENSHYSVYTLIGWGAPVVMTTAWGVTTAMKYSASKCWWGYSLTRYFWILEGPRLGVVVVCVCVNKWLAGCVRVNKWLGVCVCVCVCVCVGVCACACEQVAAWECVCEQVAGWMRVWEQAASWLCEYVNKWLPGCVCVCEFEQVASWLNFLFLLNIIRVLVVKLRQSHTSELEQVRKAVRAALVLLPLLGITNLVNMTQAPLDRAVWEFALWSYSTHFLTSFQGFFIALLYCFLNGEVRHCDKMTDRLSS</sequence>
<reference evidence="8 9" key="1">
    <citation type="submission" date="2017-12" db="EMBL/GenBank/DDBJ databases">
        <title>Hemimetabolous genomes reveal molecular basis of termite eusociality.</title>
        <authorList>
            <person name="Harrison M.C."/>
            <person name="Jongepier E."/>
            <person name="Robertson H.M."/>
            <person name="Arning N."/>
            <person name="Bitard-Feildel T."/>
            <person name="Chao H."/>
            <person name="Childers C.P."/>
            <person name="Dinh H."/>
            <person name="Doddapaneni H."/>
            <person name="Dugan S."/>
            <person name="Gowin J."/>
            <person name="Greiner C."/>
            <person name="Han Y."/>
            <person name="Hu H."/>
            <person name="Hughes D.S.T."/>
            <person name="Huylmans A.-K."/>
            <person name="Kemena C."/>
            <person name="Kremer L.P.M."/>
            <person name="Lee S.L."/>
            <person name="Lopez-Ezquerra A."/>
            <person name="Mallet L."/>
            <person name="Monroy-Kuhn J.M."/>
            <person name="Moser A."/>
            <person name="Murali S.C."/>
            <person name="Muzny D.M."/>
            <person name="Otani S."/>
            <person name="Piulachs M.-D."/>
            <person name="Poelchau M."/>
            <person name="Qu J."/>
            <person name="Schaub F."/>
            <person name="Wada-Katsumata A."/>
            <person name="Worley K.C."/>
            <person name="Xie Q."/>
            <person name="Ylla G."/>
            <person name="Poulsen M."/>
            <person name="Gibbs R.A."/>
            <person name="Schal C."/>
            <person name="Richards S."/>
            <person name="Belles X."/>
            <person name="Korb J."/>
            <person name="Bornberg-Bauer E."/>
        </authorList>
    </citation>
    <scope>NUCLEOTIDE SEQUENCE [LARGE SCALE GENOMIC DNA]</scope>
    <source>
        <tissue evidence="8">Whole body</tissue>
    </source>
</reference>
<dbReference type="PRINTS" id="PR00249">
    <property type="entry name" value="GPCRSECRETIN"/>
</dbReference>
<dbReference type="PROSITE" id="PS00650">
    <property type="entry name" value="G_PROTEIN_RECEP_F2_2"/>
    <property type="match status" value="1"/>
</dbReference>
<dbReference type="GO" id="GO:0008528">
    <property type="term" value="F:G protein-coupled peptide receptor activity"/>
    <property type="evidence" value="ECO:0007669"/>
    <property type="project" value="TreeGrafter"/>
</dbReference>
<dbReference type="Proteomes" id="UP000235965">
    <property type="component" value="Unassembled WGS sequence"/>
</dbReference>
<protein>
    <recommendedName>
        <fullName evidence="10">G-protein coupled receptors family 2 profile 2 domain-containing protein</fullName>
    </recommendedName>
</protein>
<evidence type="ECO:0000259" key="7">
    <source>
        <dbReference type="PROSITE" id="PS50879"/>
    </source>
</evidence>
<dbReference type="SUPFAM" id="SSF53098">
    <property type="entry name" value="Ribonuclease H-like"/>
    <property type="match status" value="1"/>
</dbReference>
<evidence type="ECO:0000256" key="2">
    <source>
        <dbReference type="ARBA" id="ARBA00022692"/>
    </source>
</evidence>
<dbReference type="InterPro" id="IPR012337">
    <property type="entry name" value="RNaseH-like_sf"/>
</dbReference>
<feature type="domain" description="RNase H type-1" evidence="7">
    <location>
        <begin position="1"/>
        <end position="93"/>
    </location>
</feature>
<dbReference type="InterPro" id="IPR000832">
    <property type="entry name" value="GPCR_2_secretin-like"/>
</dbReference>
<dbReference type="GO" id="GO:0004523">
    <property type="term" value="F:RNA-DNA hybrid ribonuclease activity"/>
    <property type="evidence" value="ECO:0007669"/>
    <property type="project" value="InterPro"/>
</dbReference>
<dbReference type="GO" id="GO:0005886">
    <property type="term" value="C:plasma membrane"/>
    <property type="evidence" value="ECO:0007669"/>
    <property type="project" value="TreeGrafter"/>
</dbReference>
<dbReference type="InParanoid" id="A0A2J7PCC0"/>
<feature type="domain" description="G-protein coupled receptors family 2 profile 2" evidence="6">
    <location>
        <begin position="203"/>
        <end position="559"/>
    </location>
</feature>
<dbReference type="GO" id="GO:0003676">
    <property type="term" value="F:nucleic acid binding"/>
    <property type="evidence" value="ECO:0007669"/>
    <property type="project" value="InterPro"/>
</dbReference>
<organism evidence="8 9">
    <name type="scientific">Cryptotermes secundus</name>
    <dbReference type="NCBI Taxonomy" id="105785"/>
    <lineage>
        <taxon>Eukaryota</taxon>
        <taxon>Metazoa</taxon>
        <taxon>Ecdysozoa</taxon>
        <taxon>Arthropoda</taxon>
        <taxon>Hexapoda</taxon>
        <taxon>Insecta</taxon>
        <taxon>Pterygota</taxon>
        <taxon>Neoptera</taxon>
        <taxon>Polyneoptera</taxon>
        <taxon>Dictyoptera</taxon>
        <taxon>Blattodea</taxon>
        <taxon>Blattoidea</taxon>
        <taxon>Termitoidae</taxon>
        <taxon>Kalotermitidae</taxon>
        <taxon>Cryptotermitinae</taxon>
        <taxon>Cryptotermes</taxon>
    </lineage>
</organism>
<feature type="transmembrane region" description="Helical" evidence="5">
    <location>
        <begin position="468"/>
        <end position="485"/>
    </location>
</feature>
<dbReference type="GO" id="GO:0007166">
    <property type="term" value="P:cell surface receptor signaling pathway"/>
    <property type="evidence" value="ECO:0007669"/>
    <property type="project" value="InterPro"/>
</dbReference>
<dbReference type="OrthoDB" id="5967113at2759"/>
<dbReference type="Pfam" id="PF00075">
    <property type="entry name" value="RNase_H"/>
    <property type="match status" value="1"/>
</dbReference>
<dbReference type="InterPro" id="IPR036397">
    <property type="entry name" value="RNaseH_sf"/>
</dbReference>
<evidence type="ECO:0000256" key="5">
    <source>
        <dbReference type="SAM" id="Phobius"/>
    </source>
</evidence>
<dbReference type="InterPro" id="IPR050332">
    <property type="entry name" value="GPCR_2"/>
</dbReference>
<comment type="caution">
    <text evidence="8">The sequence shown here is derived from an EMBL/GenBank/DDBJ whole genome shotgun (WGS) entry which is preliminary data.</text>
</comment>
<proteinExistence type="predicted"/>
<dbReference type="STRING" id="105785.A0A2J7PCC0"/>
<dbReference type="PROSITE" id="PS50879">
    <property type="entry name" value="RNASE_H_1"/>
    <property type="match status" value="1"/>
</dbReference>
<gene>
    <name evidence="8" type="ORF">B7P43_G08687</name>
</gene>
<dbReference type="EMBL" id="NEVH01027063">
    <property type="protein sequence ID" value="PNF13976.1"/>
    <property type="molecule type" value="Genomic_DNA"/>
</dbReference>
<dbReference type="InterPro" id="IPR002156">
    <property type="entry name" value="RNaseH_domain"/>
</dbReference>
<evidence type="ECO:0000256" key="1">
    <source>
        <dbReference type="ARBA" id="ARBA00004141"/>
    </source>
</evidence>
<evidence type="ECO:0008006" key="10">
    <source>
        <dbReference type="Google" id="ProtNLM"/>
    </source>
</evidence>
<dbReference type="GO" id="GO:0007188">
    <property type="term" value="P:adenylate cyclase-modulating G protein-coupled receptor signaling pathway"/>
    <property type="evidence" value="ECO:0007669"/>
    <property type="project" value="TreeGrafter"/>
</dbReference>
<accession>A0A2J7PCC0</accession>